<dbReference type="SUPFAM" id="SSF69279">
    <property type="entry name" value="Phage tail proteins"/>
    <property type="match status" value="1"/>
</dbReference>
<evidence type="ECO:0000313" key="2">
    <source>
        <dbReference type="EMBL" id="MBB5091443.1"/>
    </source>
</evidence>
<organism evidence="2 3">
    <name type="scientific">Pseudochrobactrum saccharolyticum</name>
    <dbReference type="NCBI Taxonomy" id="354352"/>
    <lineage>
        <taxon>Bacteria</taxon>
        <taxon>Pseudomonadati</taxon>
        <taxon>Pseudomonadota</taxon>
        <taxon>Alphaproteobacteria</taxon>
        <taxon>Hyphomicrobiales</taxon>
        <taxon>Brucellaceae</taxon>
        <taxon>Pseudochrobactrum</taxon>
    </lineage>
</organism>
<reference evidence="2 3" key="1">
    <citation type="submission" date="2020-08" db="EMBL/GenBank/DDBJ databases">
        <title>Genomic Encyclopedia of Type Strains, Phase IV (KMG-IV): sequencing the most valuable type-strain genomes for metagenomic binning, comparative biology and taxonomic classification.</title>
        <authorList>
            <person name="Goeker M."/>
        </authorList>
    </citation>
    <scope>NUCLEOTIDE SEQUENCE [LARGE SCALE GENOMIC DNA]</scope>
    <source>
        <strain evidence="2 3">DSM 25620</strain>
    </source>
</reference>
<dbReference type="RefSeq" id="WP_151159517.1">
    <property type="nucleotide sequence ID" value="NZ_JACHIL010000003.1"/>
</dbReference>
<accession>A0A7W8AJC3</accession>
<proteinExistence type="predicted"/>
<sequence length="350" mass="37731">MNTTVRKTTCIVMVDGQDISSALLPRLINLSITDKAGVSSDTIRIELDDGEGAILLPSEGAILSVSLGSNDAGAAVVFRGVVDEVRSSGSRSAGRVLSISGKGFDAQGKAKQQQQKHWDGKNLGDVFSEAAKLGGIENVRVDEELKSIIRPYWAMQGESFIHFGERVAHEIGATFKISNDVAILAKRNGGRSAGGQQLAVVQAVYGENLISWDIAPVTGRPRYSKARTRWYDKKTGTWKTEEVEIEDEKANAEFTSRYPAGDADEAKRNSESRKADSERGKGDGSITIDGNSEAQPEGTVVLTGARPGIDGTYRTETVQHDFSRNTGWITRIDLKQPSGDAGKDKRKTSG</sequence>
<dbReference type="Proteomes" id="UP000531231">
    <property type="component" value="Unassembled WGS sequence"/>
</dbReference>
<dbReference type="AlphaFoldDB" id="A0A7W8AJC3"/>
<evidence type="ECO:0000313" key="3">
    <source>
        <dbReference type="Proteomes" id="UP000531231"/>
    </source>
</evidence>
<feature type="region of interest" description="Disordered" evidence="1">
    <location>
        <begin position="250"/>
        <end position="350"/>
    </location>
</feature>
<evidence type="ECO:0000256" key="1">
    <source>
        <dbReference type="SAM" id="MobiDB-lite"/>
    </source>
</evidence>
<evidence type="ECO:0008006" key="4">
    <source>
        <dbReference type="Google" id="ProtNLM"/>
    </source>
</evidence>
<keyword evidence="3" id="KW-1185">Reference proteome</keyword>
<comment type="caution">
    <text evidence="2">The sequence shown here is derived from an EMBL/GenBank/DDBJ whole genome shotgun (WGS) entry which is preliminary data.</text>
</comment>
<feature type="compositionally biased region" description="Basic and acidic residues" evidence="1">
    <location>
        <begin position="264"/>
        <end position="282"/>
    </location>
</feature>
<name>A0A7W8AJC3_9HYPH</name>
<protein>
    <recommendedName>
        <fullName evidence="4">Late control protein</fullName>
    </recommendedName>
</protein>
<dbReference type="Pfam" id="PF05954">
    <property type="entry name" value="Phage_GPD"/>
    <property type="match status" value="1"/>
</dbReference>
<gene>
    <name evidence="2" type="ORF">HNQ68_001984</name>
</gene>
<dbReference type="EMBL" id="JACHIL010000003">
    <property type="protein sequence ID" value="MBB5091443.1"/>
    <property type="molecule type" value="Genomic_DNA"/>
</dbReference>